<dbReference type="KEGG" id="cin:100178159"/>
<evidence type="ECO:0000313" key="3">
    <source>
        <dbReference type="Proteomes" id="UP000008144"/>
    </source>
</evidence>
<accession>A0A1W2WGF2</accession>
<dbReference type="AlphaFoldDB" id="F6ZS58"/>
<evidence type="ECO:0000313" key="2">
    <source>
        <dbReference type="Ensembl" id="ENSCINP00000028205.2"/>
    </source>
</evidence>
<reference evidence="2" key="3">
    <citation type="submission" date="2025-09" db="UniProtKB">
        <authorList>
            <consortium name="Ensembl"/>
        </authorList>
    </citation>
    <scope>IDENTIFICATION</scope>
</reference>
<accession>F6ZS58</accession>
<dbReference type="InParanoid" id="F6ZS58"/>
<dbReference type="RefSeq" id="XP_002128665.1">
    <property type="nucleotide sequence ID" value="XM_002128629.5"/>
</dbReference>
<sequence>MIFKVVAVLLVCTVVSTSASDHLFKVRQCVRRGKNNPACLSLCPEECSAFQQFSDCLVDCTRSGQQHKTCFRTCSAASCPAGSGQLSCDHARVCHCAKCMRAQCVPAHFGDGYQTKCPKAFENLHC</sequence>
<name>F6ZS58_CIOIN</name>
<dbReference type="GeneID" id="100178159"/>
<proteinExistence type="predicted"/>
<protein>
    <submittedName>
        <fullName evidence="2">Uncharacterized LOC100178159</fullName>
    </submittedName>
</protein>
<keyword evidence="1" id="KW-0732">Signal</keyword>
<feature type="signal peptide" evidence="1">
    <location>
        <begin position="1"/>
        <end position="19"/>
    </location>
</feature>
<organism evidence="2 3">
    <name type="scientific">Ciona intestinalis</name>
    <name type="common">Transparent sea squirt</name>
    <name type="synonym">Ascidia intestinalis</name>
    <dbReference type="NCBI Taxonomy" id="7719"/>
    <lineage>
        <taxon>Eukaryota</taxon>
        <taxon>Metazoa</taxon>
        <taxon>Chordata</taxon>
        <taxon>Tunicata</taxon>
        <taxon>Ascidiacea</taxon>
        <taxon>Phlebobranchia</taxon>
        <taxon>Cionidae</taxon>
        <taxon>Ciona</taxon>
    </lineage>
</organism>
<reference evidence="3" key="1">
    <citation type="journal article" date="2002" name="Science">
        <title>The draft genome of Ciona intestinalis: insights into chordate and vertebrate origins.</title>
        <authorList>
            <person name="Dehal P."/>
            <person name="Satou Y."/>
            <person name="Campbell R.K."/>
            <person name="Chapman J."/>
            <person name="Degnan B."/>
            <person name="De Tomaso A."/>
            <person name="Davidson B."/>
            <person name="Di Gregorio A."/>
            <person name="Gelpke M."/>
            <person name="Goodstein D.M."/>
            <person name="Harafuji N."/>
            <person name="Hastings K.E."/>
            <person name="Ho I."/>
            <person name="Hotta K."/>
            <person name="Huang W."/>
            <person name="Kawashima T."/>
            <person name="Lemaire P."/>
            <person name="Martinez D."/>
            <person name="Meinertzhagen I.A."/>
            <person name="Necula S."/>
            <person name="Nonaka M."/>
            <person name="Putnam N."/>
            <person name="Rash S."/>
            <person name="Saiga H."/>
            <person name="Satake M."/>
            <person name="Terry A."/>
            <person name="Yamada L."/>
            <person name="Wang H.G."/>
            <person name="Awazu S."/>
            <person name="Azumi K."/>
            <person name="Boore J."/>
            <person name="Branno M."/>
            <person name="Chin-Bow S."/>
            <person name="DeSantis R."/>
            <person name="Doyle S."/>
            <person name="Francino P."/>
            <person name="Keys D.N."/>
            <person name="Haga S."/>
            <person name="Hayashi H."/>
            <person name="Hino K."/>
            <person name="Imai K.S."/>
            <person name="Inaba K."/>
            <person name="Kano S."/>
            <person name="Kobayashi K."/>
            <person name="Kobayashi M."/>
            <person name="Lee B.I."/>
            <person name="Makabe K.W."/>
            <person name="Manohar C."/>
            <person name="Matassi G."/>
            <person name="Medina M."/>
            <person name="Mochizuki Y."/>
            <person name="Mount S."/>
            <person name="Morishita T."/>
            <person name="Miura S."/>
            <person name="Nakayama A."/>
            <person name="Nishizaka S."/>
            <person name="Nomoto H."/>
            <person name="Ohta F."/>
            <person name="Oishi K."/>
            <person name="Rigoutsos I."/>
            <person name="Sano M."/>
            <person name="Sasaki A."/>
            <person name="Sasakura Y."/>
            <person name="Shoguchi E."/>
            <person name="Shin-i T."/>
            <person name="Spagnuolo A."/>
            <person name="Stainier D."/>
            <person name="Suzuki M.M."/>
            <person name="Tassy O."/>
            <person name="Takatori N."/>
            <person name="Tokuoka M."/>
            <person name="Yagi K."/>
            <person name="Yoshizaki F."/>
            <person name="Wada S."/>
            <person name="Zhang C."/>
            <person name="Hyatt P.D."/>
            <person name="Larimer F."/>
            <person name="Detter C."/>
            <person name="Doggett N."/>
            <person name="Glavina T."/>
            <person name="Hawkins T."/>
            <person name="Richardson P."/>
            <person name="Lucas S."/>
            <person name="Kohara Y."/>
            <person name="Levine M."/>
            <person name="Satoh N."/>
            <person name="Rokhsar D.S."/>
        </authorList>
    </citation>
    <scope>NUCLEOTIDE SEQUENCE [LARGE SCALE GENOMIC DNA]</scope>
</reference>
<dbReference type="HOGENOM" id="CLU_1991851_0_0_1"/>
<dbReference type="Proteomes" id="UP000008144">
    <property type="component" value="Unassembled WGS sequence"/>
</dbReference>
<dbReference type="Ensembl" id="ENSCINT00000028451.2">
    <property type="protein sequence ID" value="ENSCINP00000028205.2"/>
    <property type="gene ID" value="ENSCING00000010802.3"/>
</dbReference>
<reference evidence="2" key="2">
    <citation type="submission" date="2025-08" db="UniProtKB">
        <authorList>
            <consortium name="Ensembl"/>
        </authorList>
    </citation>
    <scope>IDENTIFICATION</scope>
</reference>
<keyword evidence="3" id="KW-1185">Reference proteome</keyword>
<evidence type="ECO:0000256" key="1">
    <source>
        <dbReference type="SAM" id="SignalP"/>
    </source>
</evidence>
<feature type="chain" id="PRO_5014090576" evidence="1">
    <location>
        <begin position="20"/>
        <end position="126"/>
    </location>
</feature>
<gene>
    <name evidence="2" type="primary">LOC100178159</name>
</gene>
<dbReference type="GeneTree" id="ENSGT00390000005420"/>
<dbReference type="OMA" id="HARVCHC"/>